<dbReference type="PANTHER" id="PTHR11764:SF20">
    <property type="entry name" value="LANOSTEROL SYNTHASE"/>
    <property type="match status" value="1"/>
</dbReference>
<organism evidence="7 8">
    <name type="scientific">Fictibacillus terranigra</name>
    <dbReference type="NCBI Taxonomy" id="3058424"/>
    <lineage>
        <taxon>Bacteria</taxon>
        <taxon>Bacillati</taxon>
        <taxon>Bacillota</taxon>
        <taxon>Bacilli</taxon>
        <taxon>Bacillales</taxon>
        <taxon>Fictibacillaceae</taxon>
        <taxon>Fictibacillus</taxon>
    </lineage>
</organism>
<evidence type="ECO:0000313" key="8">
    <source>
        <dbReference type="Proteomes" id="UP001168694"/>
    </source>
</evidence>
<gene>
    <name evidence="7" type="ORF">QYF49_05440</name>
</gene>
<feature type="domain" description="Squalene cyclase C-terminal" evidence="5">
    <location>
        <begin position="292"/>
        <end position="608"/>
    </location>
</feature>
<evidence type="ECO:0000259" key="5">
    <source>
        <dbReference type="Pfam" id="PF13243"/>
    </source>
</evidence>
<dbReference type="InterPro" id="IPR032696">
    <property type="entry name" value="SQ_cyclase_C"/>
</dbReference>
<proteinExistence type="inferred from homology"/>
<sequence>MDAMYRLAEVNREIAYRSSTLLDLQEQDGSWRFCFENALMTDAYMIILLRTLGWKNEQLIQRLVQRLLSKQERNGAWKAFPDEEKGNLTATAEAYTAILYSGHVPKEASRLKQAASFIINEGGLKKVSLLTKVFFSFNGLYPWPKRTVDPARIFRIMDRAQLNFYDFSSYARAHFAPVLLGMSQKFQLRCSSTPCLNHLYKEKEDGFWEETQIASRKAPYSYHTAFLENYILQRIEADGTLLSYASTSFLMVYGLISIGYRQDSPVVKQAVHGLISLLCYNGETFHIQNSPSAIWDTSLVNHALLSSGTASGHPSLIKSLRFILRSQHSSYGDWKYHNPDGSPGGWGFSEGNTIHPDVDDTQVALRTLIRYQKRNRNVNYAYKRGRDWLLSMQNQDGGWAAFEKNNDKKWLRKLPVESAADALTDPSTADLTGRTLEFFGNYDGLQLPSPRIKAAVQWLKNNQENDGSWYGRWGISYIYGTWASVTGLMAAGCSELDRTIRKAKGWLTEIQHSDGGWGESCRSDIERKYISLPYSTITQTAWALDAMIAACPTPNRTIKRGIDYLLNRENYNVQSLTYPTGAGLPGTFYIYYHSYNHVWPLLTLSHYREKYRGTEIGDKQEESRF</sequence>
<evidence type="ECO:0000256" key="3">
    <source>
        <dbReference type="ARBA" id="ARBA00022737"/>
    </source>
</evidence>
<evidence type="ECO:0000256" key="2">
    <source>
        <dbReference type="ARBA" id="ARBA00009755"/>
    </source>
</evidence>
<dbReference type="Proteomes" id="UP001168694">
    <property type="component" value="Unassembled WGS sequence"/>
</dbReference>
<evidence type="ECO:0000256" key="1">
    <source>
        <dbReference type="ARBA" id="ARBA00004999"/>
    </source>
</evidence>
<protein>
    <submittedName>
        <fullName evidence="7">Prenyltransferase/squalene oxidase repeat-containing protein</fullName>
    </submittedName>
</protein>
<feature type="domain" description="Squalene cyclase N-terminal" evidence="6">
    <location>
        <begin position="18"/>
        <end position="209"/>
    </location>
</feature>
<dbReference type="InterPro" id="IPR002365">
    <property type="entry name" value="Terpene_synthase_CS"/>
</dbReference>
<dbReference type="InterPro" id="IPR032697">
    <property type="entry name" value="SQ_cyclase_N"/>
</dbReference>
<comment type="caution">
    <text evidence="7">The sequence shown here is derived from an EMBL/GenBank/DDBJ whole genome shotgun (WGS) entry which is preliminary data.</text>
</comment>
<dbReference type="InterPro" id="IPR018333">
    <property type="entry name" value="Squalene_cyclase"/>
</dbReference>
<accession>A0ABT8E3J3</accession>
<keyword evidence="4" id="KW-0413">Isomerase</keyword>
<dbReference type="RefSeq" id="WP_290399055.1">
    <property type="nucleotide sequence ID" value="NZ_JAUHLN010000001.1"/>
</dbReference>
<comment type="similarity">
    <text evidence="2">Belongs to the terpene cyclase/mutase family.</text>
</comment>
<dbReference type="PANTHER" id="PTHR11764">
    <property type="entry name" value="TERPENE CYCLASE/MUTASE FAMILY MEMBER"/>
    <property type="match status" value="1"/>
</dbReference>
<dbReference type="InterPro" id="IPR008930">
    <property type="entry name" value="Terpenoid_cyclase/PrenylTrfase"/>
</dbReference>
<evidence type="ECO:0000259" key="6">
    <source>
        <dbReference type="Pfam" id="PF13249"/>
    </source>
</evidence>
<dbReference type="SUPFAM" id="SSF48239">
    <property type="entry name" value="Terpenoid cyclases/Protein prenyltransferases"/>
    <property type="match status" value="2"/>
</dbReference>
<dbReference type="Pfam" id="PF13249">
    <property type="entry name" value="SQHop_cyclase_N"/>
    <property type="match status" value="1"/>
</dbReference>
<dbReference type="SFLD" id="SFLDG01016">
    <property type="entry name" value="Prenyltransferase_Like_2"/>
    <property type="match status" value="1"/>
</dbReference>
<keyword evidence="8" id="KW-1185">Reference proteome</keyword>
<dbReference type="EMBL" id="JAUHLN010000001">
    <property type="protein sequence ID" value="MDN4072474.1"/>
    <property type="molecule type" value="Genomic_DNA"/>
</dbReference>
<keyword evidence="3" id="KW-0677">Repeat</keyword>
<dbReference type="Pfam" id="PF13243">
    <property type="entry name" value="SQHop_cyclase_C"/>
    <property type="match status" value="1"/>
</dbReference>
<evidence type="ECO:0000256" key="4">
    <source>
        <dbReference type="ARBA" id="ARBA00023235"/>
    </source>
</evidence>
<name>A0ABT8E3J3_9BACL</name>
<evidence type="ECO:0000313" key="7">
    <source>
        <dbReference type="EMBL" id="MDN4072474.1"/>
    </source>
</evidence>
<reference evidence="7" key="1">
    <citation type="submission" date="2023-06" db="EMBL/GenBank/DDBJ databases">
        <title>Draft Genome Sequences of Representative Paenibacillus Polymyxa, Bacillus cereus, Fictibacillus sp., and Brevibacillus agri Strains Isolated from Amazonian Dark Earth.</title>
        <authorList>
            <person name="Pellegrinetti T.A."/>
            <person name="Cunha I.C.M."/>
            <person name="Chaves M.G."/>
            <person name="Freitas A.S."/>
            <person name="Silva A.V.R."/>
            <person name="Tsai S.M."/>
            <person name="Mendes L.W."/>
        </authorList>
    </citation>
    <scope>NUCLEOTIDE SEQUENCE</scope>
    <source>
        <strain evidence="7">CENA-BCM004</strain>
    </source>
</reference>
<comment type="pathway">
    <text evidence="1">Secondary metabolite biosynthesis; hopanoid biosynthesis.</text>
</comment>
<dbReference type="NCBIfam" id="TIGR01787">
    <property type="entry name" value="squalene_cyclas"/>
    <property type="match status" value="1"/>
</dbReference>
<dbReference type="Gene3D" id="1.50.10.20">
    <property type="match status" value="2"/>
</dbReference>
<dbReference type="PROSITE" id="PS01074">
    <property type="entry name" value="TERPENE_SYNTHASES"/>
    <property type="match status" value="1"/>
</dbReference>